<dbReference type="InterPro" id="IPR036259">
    <property type="entry name" value="MFS_trans_sf"/>
</dbReference>
<feature type="transmembrane region" description="Helical" evidence="4">
    <location>
        <begin position="195"/>
        <end position="216"/>
    </location>
</feature>
<keyword evidence="4" id="KW-0472">Membrane</keyword>
<dbReference type="Proteomes" id="UP000075230">
    <property type="component" value="Unassembled WGS sequence"/>
</dbReference>
<feature type="transmembrane region" description="Helical" evidence="4">
    <location>
        <begin position="392"/>
        <end position="412"/>
    </location>
</feature>
<feature type="domain" description="Major facilitator superfamily (MFS) profile" evidence="5">
    <location>
        <begin position="29"/>
        <end position="446"/>
    </location>
</feature>
<comment type="subcellular location">
    <subcellularLocation>
        <location evidence="1">Membrane</location>
        <topology evidence="1">Multi-pass membrane protein</topology>
    </subcellularLocation>
</comment>
<reference evidence="7 8" key="1">
    <citation type="journal article" date="2016" name="DNA Res.">
        <title>Genome sequence of Aspergillus luchuensis NBRC 4314.</title>
        <authorList>
            <person name="Yamada O."/>
            <person name="Machida M."/>
            <person name="Hosoyama A."/>
            <person name="Goto M."/>
            <person name="Takahashi T."/>
            <person name="Futagami T."/>
            <person name="Yamagata Y."/>
            <person name="Takeuchi M."/>
            <person name="Kobayashi T."/>
            <person name="Koike H."/>
            <person name="Abe K."/>
            <person name="Asai K."/>
            <person name="Arita M."/>
            <person name="Fujita N."/>
            <person name="Fukuda K."/>
            <person name="Higa K."/>
            <person name="Horikawa H."/>
            <person name="Ishikawa T."/>
            <person name="Jinno K."/>
            <person name="Kato Y."/>
            <person name="Kirimura K."/>
            <person name="Mizutani O."/>
            <person name="Nakasone K."/>
            <person name="Sano M."/>
            <person name="Shiraishi Y."/>
            <person name="Tsukahara M."/>
            <person name="Gomi K."/>
        </authorList>
    </citation>
    <scope>NUCLEOTIDE SEQUENCE [LARGE SCALE GENOMIC DNA]</scope>
    <source>
        <strain evidence="7 8">RIB 2604</strain>
    </source>
</reference>
<dbReference type="InterPro" id="IPR011701">
    <property type="entry name" value="MFS"/>
</dbReference>
<dbReference type="PANTHER" id="PTHR11360">
    <property type="entry name" value="MONOCARBOXYLATE TRANSPORTER"/>
    <property type="match status" value="1"/>
</dbReference>
<dbReference type="AlphaFoldDB" id="A0A146F8J1"/>
<keyword evidence="9" id="KW-1185">Reference proteome</keyword>
<sequence length="464" mass="49823">MLKTMNAPASAEQRSPTEAPKNEHSWRQYVLIVLSGFMLNFTGCGVVFAYGVYQAEYEKMAVSKGTAFTGASSAEITLIGSLSSAMMKLGAPFVVAWCKCFGPRIVVCVGGLIFGVANILASFGTALWHFQLAQGLLLGIGSCLSYMPSMIVPPTWFSKRRGLALGIISAGTGIGGLVFAPVIQACMDAMGLRDTLRLIGCLSTLLICASGAVLIWEPAMEKRLLEEVAAKPSLVSRLFQFPLPPWSLVRQRKFIAQVLNAAFQSAAYYTPIYYISSYGQTLGYSESDGANWTSLSNACNAIGKVAVGYLADYIGRLNSFFLVTLLSAVGAVALWIPSTLLGSTLHDVAAAKGCFIVFTIFYGLFASAYIGLFSPALVELFSLQEMPRITGIMYMVQGAAGLVGTPVAGVMVRTYNGETTSRSYLDMAAFVSALMVASTLTVAWARVEQGFDRISGRLSWTWKQ</sequence>
<dbReference type="EMBL" id="AP024432">
    <property type="protein sequence ID" value="BCS04766.1"/>
    <property type="molecule type" value="Genomic_DNA"/>
</dbReference>
<comment type="similarity">
    <text evidence="2">Belongs to the major facilitator superfamily. Monocarboxylate porter (TC 2.A.1.13) family.</text>
</comment>
<dbReference type="GeneID" id="64966087"/>
<evidence type="ECO:0000313" key="6">
    <source>
        <dbReference type="EMBL" id="BCS04766.1"/>
    </source>
</evidence>
<evidence type="ECO:0000256" key="3">
    <source>
        <dbReference type="SAM" id="MobiDB-lite"/>
    </source>
</evidence>
<dbReference type="EMBL" id="BCWF01000015">
    <property type="protein sequence ID" value="GAT22584.1"/>
    <property type="molecule type" value="Genomic_DNA"/>
</dbReference>
<feature type="transmembrane region" description="Helical" evidence="4">
    <location>
        <begin position="320"/>
        <end position="341"/>
    </location>
</feature>
<keyword evidence="4" id="KW-0812">Transmembrane</keyword>
<dbReference type="VEuPathDB" id="FungiDB:ASPFODRAFT_38228"/>
<dbReference type="RefSeq" id="XP_041548528.1">
    <property type="nucleotide sequence ID" value="XM_041681602.1"/>
</dbReference>
<feature type="transmembrane region" description="Helical" evidence="4">
    <location>
        <begin position="163"/>
        <end position="183"/>
    </location>
</feature>
<dbReference type="InterPro" id="IPR050327">
    <property type="entry name" value="Proton-linked_MCT"/>
</dbReference>
<accession>A0A146F8J1</accession>
<evidence type="ECO:0000256" key="4">
    <source>
        <dbReference type="SAM" id="Phobius"/>
    </source>
</evidence>
<reference evidence="8" key="2">
    <citation type="submission" date="2016-02" db="EMBL/GenBank/DDBJ databases">
        <title>Genome sequencing of Aspergillus luchuensis NBRC 4314.</title>
        <authorList>
            <person name="Yamada O."/>
        </authorList>
    </citation>
    <scope>NUCLEOTIDE SEQUENCE [LARGE SCALE GENOMIC DNA]</scope>
    <source>
        <strain evidence="8">RIB 2604</strain>
    </source>
</reference>
<dbReference type="OrthoDB" id="6499973at2759"/>
<keyword evidence="4" id="KW-1133">Transmembrane helix</keyword>
<evidence type="ECO:0000313" key="8">
    <source>
        <dbReference type="Proteomes" id="UP000075230"/>
    </source>
</evidence>
<evidence type="ECO:0000256" key="1">
    <source>
        <dbReference type="ARBA" id="ARBA00004141"/>
    </source>
</evidence>
<feature type="region of interest" description="Disordered" evidence="3">
    <location>
        <begin position="1"/>
        <end position="20"/>
    </location>
</feature>
<dbReference type="SUPFAM" id="SSF103473">
    <property type="entry name" value="MFS general substrate transporter"/>
    <property type="match status" value="1"/>
</dbReference>
<proteinExistence type="inferred from homology"/>
<dbReference type="InterPro" id="IPR020846">
    <property type="entry name" value="MFS_dom"/>
</dbReference>
<feature type="transmembrane region" description="Helical" evidence="4">
    <location>
        <begin position="73"/>
        <end position="98"/>
    </location>
</feature>
<dbReference type="Gene3D" id="1.20.1250.20">
    <property type="entry name" value="MFS general substrate transporter like domains"/>
    <property type="match status" value="2"/>
</dbReference>
<evidence type="ECO:0000313" key="9">
    <source>
        <dbReference type="Proteomes" id="UP000661280"/>
    </source>
</evidence>
<dbReference type="GO" id="GO:0016020">
    <property type="term" value="C:membrane"/>
    <property type="evidence" value="ECO:0007669"/>
    <property type="project" value="UniProtKB-SubCell"/>
</dbReference>
<feature type="transmembrane region" description="Helical" evidence="4">
    <location>
        <begin position="353"/>
        <end position="372"/>
    </location>
</feature>
<dbReference type="PROSITE" id="PS50850">
    <property type="entry name" value="MFS"/>
    <property type="match status" value="1"/>
</dbReference>
<feature type="transmembrane region" description="Helical" evidence="4">
    <location>
        <begin position="105"/>
        <end position="130"/>
    </location>
</feature>
<reference evidence="6" key="4">
    <citation type="submission" date="2021-02" db="EMBL/GenBank/DDBJ databases">
        <title>Aspergillus luchuensis mut. kawachii IFO 4304 genome sequence.</title>
        <authorList>
            <person name="Mori K."/>
            <person name="Kadooka C."/>
            <person name="Goto M."/>
            <person name="Futagami T."/>
        </authorList>
    </citation>
    <scope>NUCLEOTIDE SEQUENCE</scope>
    <source>
        <strain evidence="6">IFO 4308</strain>
    </source>
</reference>
<feature type="transmembrane region" description="Helical" evidence="4">
    <location>
        <begin position="29"/>
        <end position="53"/>
    </location>
</feature>
<evidence type="ECO:0000313" key="7">
    <source>
        <dbReference type="EMBL" id="GAT22584.1"/>
    </source>
</evidence>
<dbReference type="Proteomes" id="UP000661280">
    <property type="component" value="Chromosome 8"/>
</dbReference>
<evidence type="ECO:0000256" key="2">
    <source>
        <dbReference type="ARBA" id="ARBA00006727"/>
    </source>
</evidence>
<reference evidence="6" key="3">
    <citation type="submission" date="2021-01" db="EMBL/GenBank/DDBJ databases">
        <authorList>
            <consortium name="Aspergillus luchuensis mut. kawachii IFO 4304 genome sequencing consortium"/>
            <person name="Kazuki M."/>
            <person name="Futagami T."/>
        </authorList>
    </citation>
    <scope>NUCLEOTIDE SEQUENCE</scope>
    <source>
        <strain evidence="6">IFO 4308</strain>
    </source>
</reference>
<dbReference type="PANTHER" id="PTHR11360:SF284">
    <property type="entry name" value="EG:103B4.3 PROTEIN-RELATED"/>
    <property type="match status" value="1"/>
</dbReference>
<dbReference type="Pfam" id="PF07690">
    <property type="entry name" value="MFS_1"/>
    <property type="match status" value="1"/>
</dbReference>
<name>A0A146F8J1_ASPKA</name>
<feature type="transmembrane region" description="Helical" evidence="4">
    <location>
        <begin position="136"/>
        <end position="156"/>
    </location>
</feature>
<evidence type="ECO:0000259" key="5">
    <source>
        <dbReference type="PROSITE" id="PS50850"/>
    </source>
</evidence>
<organism evidence="7 8">
    <name type="scientific">Aspergillus kawachii</name>
    <name type="common">White koji mold</name>
    <name type="synonym">Aspergillus awamori var. kawachi</name>
    <dbReference type="NCBI Taxonomy" id="1069201"/>
    <lineage>
        <taxon>Eukaryota</taxon>
        <taxon>Fungi</taxon>
        <taxon>Dikarya</taxon>
        <taxon>Ascomycota</taxon>
        <taxon>Pezizomycotina</taxon>
        <taxon>Eurotiomycetes</taxon>
        <taxon>Eurotiomycetidae</taxon>
        <taxon>Eurotiales</taxon>
        <taxon>Aspergillaceae</taxon>
        <taxon>Aspergillus</taxon>
        <taxon>Aspergillus subgen. Circumdati</taxon>
    </lineage>
</organism>
<gene>
    <name evidence="6" type="ORF">AKAW2_80567S</name>
    <name evidence="7" type="ORF">RIB2604_01506210</name>
</gene>
<feature type="transmembrane region" description="Helical" evidence="4">
    <location>
        <begin position="424"/>
        <end position="445"/>
    </location>
</feature>
<dbReference type="GO" id="GO:0022857">
    <property type="term" value="F:transmembrane transporter activity"/>
    <property type="evidence" value="ECO:0007669"/>
    <property type="project" value="InterPro"/>
</dbReference>
<dbReference type="KEGG" id="aluc:AKAW2_80567S"/>
<protein>
    <submittedName>
        <fullName evidence="7">Monocarboxylate transporter</fullName>
    </submittedName>
</protein>